<evidence type="ECO:0000259" key="4">
    <source>
        <dbReference type="PROSITE" id="PS51379"/>
    </source>
</evidence>
<dbReference type="InterPro" id="IPR028261">
    <property type="entry name" value="DPD_II"/>
</dbReference>
<dbReference type="Pfam" id="PF14691">
    <property type="entry name" value="Fer4_20"/>
    <property type="match status" value="1"/>
</dbReference>
<evidence type="ECO:0000313" key="6">
    <source>
        <dbReference type="Proteomes" id="UP000324143"/>
    </source>
</evidence>
<dbReference type="SUPFAM" id="SSF46548">
    <property type="entry name" value="alpha-helical ferredoxin"/>
    <property type="match status" value="1"/>
</dbReference>
<dbReference type="InterPro" id="IPR036188">
    <property type="entry name" value="FAD/NAD-bd_sf"/>
</dbReference>
<evidence type="ECO:0000256" key="1">
    <source>
        <dbReference type="ARBA" id="ARBA00022723"/>
    </source>
</evidence>
<feature type="domain" description="4Fe-4S ferredoxin-type" evidence="4">
    <location>
        <begin position="182"/>
        <end position="213"/>
    </location>
</feature>
<evidence type="ECO:0000256" key="2">
    <source>
        <dbReference type="ARBA" id="ARBA00023004"/>
    </source>
</evidence>
<feature type="domain" description="4Fe-4S ferredoxin-type" evidence="4">
    <location>
        <begin position="86"/>
        <end position="115"/>
    </location>
</feature>
<dbReference type="GO" id="GO:0016491">
    <property type="term" value="F:oxidoreductase activity"/>
    <property type="evidence" value="ECO:0007669"/>
    <property type="project" value="InterPro"/>
</dbReference>
<sequence>MEDRIMDKPKSNFFAPFKGIKYMIQKPVTIRVPEEEREAQKRYRGFHTNDWEECIGCGTCADICPTDAINMEKVPDYDAPEGEKDERPVIDYGRCCFCGFCVDICTTGSLKMSKDYIYMDEDADTFLYIPDEEGLNKNYPKEGYERNEDTDLLDLERIAMRYTKSKKRKDSFLEYVKGFSKEEAKREAARCVECGICTDRCPAHMDIPEYINTIWDDNLEEGVEWMYETNPLPNICGRVCTHKCEDVCTISHRGEPIAIRWLKRYIVDNAPEDVYEEVVLSNVSKEGEGSIAIIGAGPAGLSAAYYLRTIGYDVDIYEKEELAGGVMRYGIPRYRLPDEAIDKDILFIEKIGVNIHRNTKVGKDIKFSKLREKHDVVFISTGFMEPRHLKIKGSDHPDVVAAMDFLPKVRDFVRDKKQMPEVAEKVVVIGGGDVAYDVGRSVARLQNIKYGKVDVTLTALEKKEDLPAGEDEIQEGKEEGLEIYPASGPVEIIIENDEIKGLKTAECIALFDDKGNFNPKLNKDNTEIHEASQVFISIGQAPNYDYLPDNIKEELEFKGPQIKINEKTHQTSMDWLFAGGDIVNGPDIINGVADGHNAAKAIDDYIRSNK</sequence>
<dbReference type="AlphaFoldDB" id="A0A5D0MHQ0"/>
<dbReference type="EMBL" id="VSIX01000033">
    <property type="protein sequence ID" value="TYB31415.1"/>
    <property type="molecule type" value="Genomic_DNA"/>
</dbReference>
<evidence type="ECO:0000313" key="5">
    <source>
        <dbReference type="EMBL" id="TYB31415.1"/>
    </source>
</evidence>
<dbReference type="PANTHER" id="PTHR42783:SF3">
    <property type="entry name" value="GLUTAMATE SYNTHASE [NADPH] SMALL CHAIN-RELATED"/>
    <property type="match status" value="1"/>
</dbReference>
<dbReference type="PROSITE" id="PS51379">
    <property type="entry name" value="4FE4S_FER_2"/>
    <property type="match status" value="3"/>
</dbReference>
<proteinExistence type="predicted"/>
<protein>
    <submittedName>
        <fullName evidence="5">4Fe-4S dicluster domain-containing protein</fullName>
    </submittedName>
</protein>
<comment type="caution">
    <text evidence="5">The sequence shown here is derived from an EMBL/GenBank/DDBJ whole genome shotgun (WGS) entry which is preliminary data.</text>
</comment>
<dbReference type="InterPro" id="IPR017896">
    <property type="entry name" value="4Fe4S_Fe-S-bd"/>
</dbReference>
<keyword evidence="1" id="KW-0479">Metal-binding</keyword>
<dbReference type="InterPro" id="IPR009051">
    <property type="entry name" value="Helical_ferredxn"/>
</dbReference>
<keyword evidence="2" id="KW-0408">Iron</keyword>
<dbReference type="SUPFAM" id="SSF54862">
    <property type="entry name" value="4Fe-4S ferredoxins"/>
    <property type="match status" value="1"/>
</dbReference>
<dbReference type="Pfam" id="PF12838">
    <property type="entry name" value="Fer4_7"/>
    <property type="match status" value="1"/>
</dbReference>
<name>A0A5D0MHQ0_9BACT</name>
<reference evidence="5" key="1">
    <citation type="submission" date="2019-08" db="EMBL/GenBank/DDBJ databases">
        <title>Genomic characterization of a novel candidate phylum (ARYD3) from a high temperature, high salinity tertiary oil reservoir in north central Oklahoma, USA.</title>
        <authorList>
            <person name="Youssef N.H."/>
            <person name="Yadav A."/>
            <person name="Elshahed M.S."/>
        </authorList>
    </citation>
    <scope>NUCLEOTIDE SEQUENCE [LARGE SCALE GENOMIC DNA]</scope>
    <source>
        <strain evidence="5">ARYD3</strain>
    </source>
</reference>
<dbReference type="SUPFAM" id="SSF51971">
    <property type="entry name" value="Nucleotide-binding domain"/>
    <property type="match status" value="1"/>
</dbReference>
<feature type="domain" description="4Fe-4S ferredoxin-type" evidence="4">
    <location>
        <begin position="45"/>
        <end position="74"/>
    </location>
</feature>
<dbReference type="Pfam" id="PF07992">
    <property type="entry name" value="Pyr_redox_2"/>
    <property type="match status" value="1"/>
</dbReference>
<accession>A0A5D0MHQ0</accession>
<evidence type="ECO:0000256" key="3">
    <source>
        <dbReference type="ARBA" id="ARBA00023014"/>
    </source>
</evidence>
<dbReference type="Gene3D" id="1.10.1060.10">
    <property type="entry name" value="Alpha-helical ferredoxin"/>
    <property type="match status" value="1"/>
</dbReference>
<dbReference type="Gene3D" id="3.50.50.60">
    <property type="entry name" value="FAD/NAD(P)-binding domain"/>
    <property type="match status" value="2"/>
</dbReference>
<dbReference type="InterPro" id="IPR017900">
    <property type="entry name" value="4Fe4S_Fe_S_CS"/>
</dbReference>
<dbReference type="Gene3D" id="3.30.70.20">
    <property type="match status" value="1"/>
</dbReference>
<keyword evidence="6" id="KW-1185">Reference proteome</keyword>
<dbReference type="PANTHER" id="PTHR42783">
    <property type="entry name" value="GLUTAMATE SYNTHASE [NADPH] SMALL CHAIN"/>
    <property type="match status" value="1"/>
</dbReference>
<dbReference type="PRINTS" id="PR00419">
    <property type="entry name" value="ADXRDTASE"/>
</dbReference>
<organism evidence="5 6">
    <name type="scientific">Candidatus Mcinerneyibacterium aminivorans</name>
    <dbReference type="NCBI Taxonomy" id="2703815"/>
    <lineage>
        <taxon>Bacteria</taxon>
        <taxon>Candidatus Macinerneyibacteriota</taxon>
        <taxon>Candidatus Mcinerneyibacteria</taxon>
        <taxon>Candidatus Mcinerneyibacteriales</taxon>
        <taxon>Candidatus Mcinerneyibacteriaceae</taxon>
        <taxon>Candidatus Mcinerneyibacterium</taxon>
    </lineage>
</organism>
<dbReference type="InterPro" id="IPR023753">
    <property type="entry name" value="FAD/NAD-binding_dom"/>
</dbReference>
<dbReference type="GO" id="GO:0051536">
    <property type="term" value="F:iron-sulfur cluster binding"/>
    <property type="evidence" value="ECO:0007669"/>
    <property type="project" value="UniProtKB-KW"/>
</dbReference>
<dbReference type="GO" id="GO:0046872">
    <property type="term" value="F:metal ion binding"/>
    <property type="evidence" value="ECO:0007669"/>
    <property type="project" value="UniProtKB-KW"/>
</dbReference>
<dbReference type="Proteomes" id="UP000324143">
    <property type="component" value="Unassembled WGS sequence"/>
</dbReference>
<dbReference type="PROSITE" id="PS00198">
    <property type="entry name" value="4FE4S_FER_1"/>
    <property type="match status" value="2"/>
</dbReference>
<gene>
    <name evidence="5" type="ORF">FXF47_03625</name>
</gene>
<keyword evidence="3" id="KW-0411">Iron-sulfur</keyword>